<dbReference type="Gene3D" id="3.10.50.40">
    <property type="match status" value="1"/>
</dbReference>
<feature type="signal peptide" evidence="1">
    <location>
        <begin position="1"/>
        <end position="25"/>
    </location>
</feature>
<dbReference type="SUPFAM" id="SSF54534">
    <property type="entry name" value="FKBP-like"/>
    <property type="match status" value="1"/>
</dbReference>
<gene>
    <name evidence="2" type="ORF">DR980_01220</name>
</gene>
<dbReference type="InterPro" id="IPR028974">
    <property type="entry name" value="TSP_type-3_rpt"/>
</dbReference>
<proteinExistence type="predicted"/>
<organism evidence="2 3">
    <name type="scientific">Flavobacterium psychrolimnae</name>
    <dbReference type="NCBI Taxonomy" id="249351"/>
    <lineage>
        <taxon>Bacteria</taxon>
        <taxon>Pseudomonadati</taxon>
        <taxon>Bacteroidota</taxon>
        <taxon>Flavobacteriia</taxon>
        <taxon>Flavobacteriales</taxon>
        <taxon>Flavobacteriaceae</taxon>
        <taxon>Flavobacterium</taxon>
    </lineage>
</organism>
<feature type="chain" id="PRO_5016975526" evidence="1">
    <location>
        <begin position="26"/>
        <end position="333"/>
    </location>
</feature>
<evidence type="ECO:0000313" key="3">
    <source>
        <dbReference type="Proteomes" id="UP000253676"/>
    </source>
</evidence>
<keyword evidence="1" id="KW-0732">Signal</keyword>
<dbReference type="GO" id="GO:0003755">
    <property type="term" value="F:peptidyl-prolyl cis-trans isomerase activity"/>
    <property type="evidence" value="ECO:0007669"/>
    <property type="project" value="InterPro"/>
</dbReference>
<dbReference type="EMBL" id="QNUX01000001">
    <property type="protein sequence ID" value="RBN52014.1"/>
    <property type="molecule type" value="Genomic_DNA"/>
</dbReference>
<dbReference type="AlphaFoldDB" id="A0A366B6Z9"/>
<comment type="caution">
    <text evidence="2">The sequence shown here is derived from an EMBL/GenBank/DDBJ whole genome shotgun (WGS) entry which is preliminary data.</text>
</comment>
<dbReference type="OrthoDB" id="1424215at2"/>
<keyword evidence="3" id="KW-1185">Reference proteome</keyword>
<dbReference type="PROSITE" id="PS51257">
    <property type="entry name" value="PROKAR_LIPOPROTEIN"/>
    <property type="match status" value="1"/>
</dbReference>
<keyword evidence="2" id="KW-0413">Isomerase</keyword>
<name>A0A366B6Z9_9FLAO</name>
<reference evidence="2 3" key="1">
    <citation type="submission" date="2018-07" db="EMBL/GenBank/DDBJ databases">
        <title>Complete genome sequence of Flavobacterium psychrolimnae LMG 22018.</title>
        <authorList>
            <person name="Kim D.-U."/>
        </authorList>
    </citation>
    <scope>NUCLEOTIDE SEQUENCE [LARGE SCALE GENOMIC DNA]</scope>
    <source>
        <strain evidence="2 3">LMG 22018</strain>
    </source>
</reference>
<dbReference type="SUPFAM" id="SSF103647">
    <property type="entry name" value="TSP type-3 repeat"/>
    <property type="match status" value="1"/>
</dbReference>
<dbReference type="GO" id="GO:0005509">
    <property type="term" value="F:calcium ion binding"/>
    <property type="evidence" value="ECO:0007669"/>
    <property type="project" value="InterPro"/>
</dbReference>
<evidence type="ECO:0000313" key="2">
    <source>
        <dbReference type="EMBL" id="RBN52014.1"/>
    </source>
</evidence>
<dbReference type="Proteomes" id="UP000253676">
    <property type="component" value="Unassembled WGS sequence"/>
</dbReference>
<evidence type="ECO:0000256" key="1">
    <source>
        <dbReference type="SAM" id="SignalP"/>
    </source>
</evidence>
<sequence length="333" mass="37034">MNKFKYYFILLITTVSLFSCSKDDAAEITPPREFAVQYATDLTDIEEYLKTYYITVVNHAGFQDDQDVIFTKIAAGGTQPSIYSYLNSATYPKLLSRDVKLHDITYKLYYLVLREGTGASPSNVDGVLAAYKGDYLFRQKVAEVETLTTTFFELSKNPQQFFNLSTTISGWGEIFPKFKTGTYSSNADGTVSYNDFGAGVMFIPSGLGYFNVGSNSIPAYAPLIFSFKLYEINRLDSDGDGIMNFQEDINGDGYVYDYRNTVNYPTTPETNLDDTDGDGIPNYLDTDDDGDGVSTRTEITGSNGVLIPFESIPSCDGNTTNPDRVKRHLVKCS</sequence>
<dbReference type="Gene3D" id="4.10.1080.10">
    <property type="entry name" value="TSP type-3 repeat"/>
    <property type="match status" value="1"/>
</dbReference>
<dbReference type="RefSeq" id="WP_113633631.1">
    <property type="nucleotide sequence ID" value="NZ_QNUX01000001.1"/>
</dbReference>
<accession>A0A366B6Z9</accession>
<dbReference type="InterPro" id="IPR046357">
    <property type="entry name" value="PPIase_dom_sf"/>
</dbReference>
<protein>
    <submittedName>
        <fullName evidence="2">FKBP-type peptidylprolyl isomerase</fullName>
    </submittedName>
</protein>